<dbReference type="RefSeq" id="WP_141862579.1">
    <property type="nucleotide sequence ID" value="NZ_BMNV01000011.1"/>
</dbReference>
<sequence length="102" mass="10827">MSSAQNEAEQILRDLLKNESDEQQQLVRRMTKGLNSNELADLLQMGLVSGRIEVGEPAPAFLGDDGTAAPVEKSTAGGSMALNDDAALIRAAGGTNNNENWK</sequence>
<evidence type="ECO:0000313" key="2">
    <source>
        <dbReference type="Proteomes" id="UP001652264"/>
    </source>
</evidence>
<comment type="caution">
    <text evidence="1">The sequence shown here is derived from an EMBL/GenBank/DDBJ whole genome shotgun (WGS) entry which is preliminary data.</text>
</comment>
<organism evidence="1 2">
    <name type="scientific">Curtobacterium citreum</name>
    <dbReference type="NCBI Taxonomy" id="2036"/>
    <lineage>
        <taxon>Bacteria</taxon>
        <taxon>Bacillati</taxon>
        <taxon>Actinomycetota</taxon>
        <taxon>Actinomycetes</taxon>
        <taxon>Micrococcales</taxon>
        <taxon>Microbacteriaceae</taxon>
        <taxon>Curtobacterium</taxon>
    </lineage>
</organism>
<dbReference type="Proteomes" id="UP001652264">
    <property type="component" value="Unassembled WGS sequence"/>
</dbReference>
<evidence type="ECO:0000313" key="1">
    <source>
        <dbReference type="EMBL" id="MCS6523890.1"/>
    </source>
</evidence>
<reference evidence="1 2" key="1">
    <citation type="submission" date="2022-08" db="EMBL/GenBank/DDBJ databases">
        <title>Taxonomy of Curtobacterium flaccumfaciens.</title>
        <authorList>
            <person name="Osdaghi E."/>
            <person name="Taghavi S.M."/>
            <person name="Hamidizade M."/>
            <person name="Abachi H."/>
            <person name="Fazliarab A."/>
            <person name="Baeyen S."/>
            <person name="Portier P."/>
            <person name="Van Vaerenbergh J."/>
            <person name="Jacques M.-A."/>
        </authorList>
    </citation>
    <scope>NUCLEOTIDE SEQUENCE [LARGE SCALE GENOMIC DNA]</scope>
    <source>
        <strain evidence="1 2">LMG8786T</strain>
    </source>
</reference>
<name>A0ABT2HKU2_9MICO</name>
<keyword evidence="2" id="KW-1185">Reference proteome</keyword>
<dbReference type="GeneID" id="95325062"/>
<proteinExistence type="predicted"/>
<protein>
    <submittedName>
        <fullName evidence="1">Uncharacterized protein</fullName>
    </submittedName>
</protein>
<gene>
    <name evidence="1" type="ORF">NYQ28_15080</name>
</gene>
<accession>A0ABT2HKU2</accession>
<dbReference type="EMBL" id="JANVAD010000009">
    <property type="protein sequence ID" value="MCS6523890.1"/>
    <property type="molecule type" value="Genomic_DNA"/>
</dbReference>